<evidence type="ECO:0000256" key="7">
    <source>
        <dbReference type="SAM" id="Coils"/>
    </source>
</evidence>
<feature type="coiled-coil region" evidence="7">
    <location>
        <begin position="23"/>
        <end position="64"/>
    </location>
</feature>
<dbReference type="SUPFAM" id="SSF58042">
    <property type="entry name" value="Outer membrane lipoprotein"/>
    <property type="match status" value="1"/>
</dbReference>
<accession>A0ABR8TBF8</accession>
<name>A0ABR8TBF8_9ESCH</name>
<keyword evidence="3" id="KW-0472">Membrane</keyword>
<keyword evidence="4" id="KW-0564">Palmitate</keyword>
<proteinExistence type="predicted"/>
<keyword evidence="5" id="KW-0998">Cell outer membrane</keyword>
<dbReference type="PANTHER" id="PTHR38763">
    <property type="entry name" value="MAJOR OUTER MEMBRANE PROLIPOPROTEIN LPP"/>
    <property type="match status" value="1"/>
</dbReference>
<dbReference type="Pfam" id="PF04728">
    <property type="entry name" value="LPP"/>
    <property type="match status" value="1"/>
</dbReference>
<dbReference type="RefSeq" id="WP_191774000.1">
    <property type="nucleotide sequence ID" value="NZ_JACSQI010000003.1"/>
</dbReference>
<dbReference type="InterPro" id="IPR016367">
    <property type="entry name" value="MOM_Lpp"/>
</dbReference>
<evidence type="ECO:0000313" key="10">
    <source>
        <dbReference type="Proteomes" id="UP000605603"/>
    </source>
</evidence>
<evidence type="ECO:0000259" key="8">
    <source>
        <dbReference type="Pfam" id="PF04728"/>
    </source>
</evidence>
<dbReference type="Gene3D" id="1.20.5.190">
    <property type="match status" value="1"/>
</dbReference>
<dbReference type="Proteomes" id="UP000605603">
    <property type="component" value="Unassembled WGS sequence"/>
</dbReference>
<gene>
    <name evidence="9" type="ORF">H9644_07570</name>
</gene>
<evidence type="ECO:0000313" key="9">
    <source>
        <dbReference type="EMBL" id="MBD7972883.1"/>
    </source>
</evidence>
<sequence length="82" mass="9521">MNNQLLLFFIMFILTGCVNNEKISHVENDIHLINIKIDQLQQDIDALRQEIQVAKEAAENANTRLDDAGRWPDGIWAHPPRW</sequence>
<evidence type="ECO:0000256" key="5">
    <source>
        <dbReference type="ARBA" id="ARBA00023237"/>
    </source>
</evidence>
<dbReference type="PANTHER" id="PTHR38763:SF1">
    <property type="entry name" value="MAJOR OUTER MEMBRANE LIPOPROTEIN LPP"/>
    <property type="match status" value="1"/>
</dbReference>
<keyword evidence="1" id="KW-0732">Signal</keyword>
<dbReference type="EMBL" id="JACSQI010000003">
    <property type="protein sequence ID" value="MBD7972883.1"/>
    <property type="molecule type" value="Genomic_DNA"/>
</dbReference>
<reference evidence="9 10" key="1">
    <citation type="submission" date="2020-08" db="EMBL/GenBank/DDBJ databases">
        <title>A Genomic Blueprint of the Chicken Gut Microbiome.</title>
        <authorList>
            <person name="Gilroy R."/>
            <person name="Ravi A."/>
            <person name="Getino M."/>
            <person name="Pursley I."/>
            <person name="Horton D.L."/>
            <person name="Alikhan N.-F."/>
            <person name="Baker D."/>
            <person name="Gharbi K."/>
            <person name="Hall N."/>
            <person name="Watson M."/>
            <person name="Adriaenssens E.M."/>
            <person name="Foster-Nyarko E."/>
            <person name="Jarju S."/>
            <person name="Secka A."/>
            <person name="Antonio M."/>
            <person name="Oren A."/>
            <person name="Chaudhuri R."/>
            <person name="La Ragione R.M."/>
            <person name="Hildebrand F."/>
            <person name="Pallen M.J."/>
        </authorList>
    </citation>
    <scope>NUCLEOTIDE SEQUENCE [LARGE SCALE GENOMIC DNA]</scope>
    <source>
        <strain evidence="9 10">Sa2BVA5</strain>
    </source>
</reference>
<feature type="domain" description="Lipoprotein leucine-zipper" evidence="8">
    <location>
        <begin position="22"/>
        <end position="67"/>
    </location>
</feature>
<evidence type="ECO:0000256" key="2">
    <source>
        <dbReference type="ARBA" id="ARBA00023088"/>
    </source>
</evidence>
<organism evidence="9 10">
    <name type="scientific">Escherichia whittamii</name>
    <dbReference type="NCBI Taxonomy" id="2762229"/>
    <lineage>
        <taxon>Bacteria</taxon>
        <taxon>Pseudomonadati</taxon>
        <taxon>Pseudomonadota</taxon>
        <taxon>Gammaproteobacteria</taxon>
        <taxon>Enterobacterales</taxon>
        <taxon>Enterobacteriaceae</taxon>
        <taxon>Escherichia</taxon>
    </lineage>
</organism>
<protein>
    <recommendedName>
        <fullName evidence="8">Lipoprotein leucine-zipper domain-containing protein</fullName>
    </recommendedName>
</protein>
<keyword evidence="2" id="KW-0572">Peptidoglycan-anchor</keyword>
<keyword evidence="7" id="KW-0175">Coiled coil</keyword>
<comment type="caution">
    <text evidence="9">The sequence shown here is derived from an EMBL/GenBank/DDBJ whole genome shotgun (WGS) entry which is preliminary data.</text>
</comment>
<evidence type="ECO:0000256" key="3">
    <source>
        <dbReference type="ARBA" id="ARBA00023136"/>
    </source>
</evidence>
<keyword evidence="10" id="KW-1185">Reference proteome</keyword>
<evidence type="ECO:0000256" key="4">
    <source>
        <dbReference type="ARBA" id="ARBA00023139"/>
    </source>
</evidence>
<dbReference type="InterPro" id="IPR006817">
    <property type="entry name" value="Lipoprotein_leucine-zipper_dom"/>
</dbReference>
<evidence type="ECO:0000256" key="6">
    <source>
        <dbReference type="ARBA" id="ARBA00023288"/>
    </source>
</evidence>
<keyword evidence="6" id="KW-0449">Lipoprotein</keyword>
<evidence type="ECO:0000256" key="1">
    <source>
        <dbReference type="ARBA" id="ARBA00022729"/>
    </source>
</evidence>